<keyword evidence="2" id="KW-1185">Reference proteome</keyword>
<name>A0ACB8D331_DERSI</name>
<evidence type="ECO:0000313" key="1">
    <source>
        <dbReference type="EMBL" id="KAH7958771.1"/>
    </source>
</evidence>
<dbReference type="Proteomes" id="UP000821865">
    <property type="component" value="Chromosome 3"/>
</dbReference>
<protein>
    <submittedName>
        <fullName evidence="1">Uncharacterized protein</fullName>
    </submittedName>
</protein>
<dbReference type="EMBL" id="CM023472">
    <property type="protein sequence ID" value="KAH7958771.1"/>
    <property type="molecule type" value="Genomic_DNA"/>
</dbReference>
<sequence>MEEVRTPVATPMAGIIFRKDSTSNPRSITTSRLEEEMDFTASQVGDATPHRVCTSECDSVERTFPTQLLATHPCKLYATDMPRSGSLKLKKSARNESVMRQAEAASTDELHGKAVGKVAIISPSDGVTQVKTLDALKVSRELQAVTPEGITKVRLNLRLNLLAVDTSAIEATAKLLALKTLCGVPVQVREPHGSHGTVGVVYGIPPGVTERQLAAAIRSRAPVVAVRIPRPPRGPAVLTFATSQLPHCVLVGLVEHRVHPHVDRPPRCRRCGRIGHVQVVCCSPATCRRCGGAHGRALCPAPRPACVNCGQEHDPCSNTCPKWREALRISRYRSLNKVDYATAKAAVARPAHIFPPFVAFARPPPSHRDVYVPDDPPRKASAEPRVAHTVDKLVHALLWFCQKLL</sequence>
<accession>A0ACB8D331</accession>
<proteinExistence type="predicted"/>
<gene>
    <name evidence="1" type="ORF">HPB49_005027</name>
</gene>
<reference evidence="1" key="1">
    <citation type="submission" date="2020-05" db="EMBL/GenBank/DDBJ databases">
        <title>Large-scale comparative analyses of tick genomes elucidate their genetic diversity and vector capacities.</title>
        <authorList>
            <person name="Jia N."/>
            <person name="Wang J."/>
            <person name="Shi W."/>
            <person name="Du L."/>
            <person name="Sun Y."/>
            <person name="Zhan W."/>
            <person name="Jiang J."/>
            <person name="Wang Q."/>
            <person name="Zhang B."/>
            <person name="Ji P."/>
            <person name="Sakyi L.B."/>
            <person name="Cui X."/>
            <person name="Yuan T."/>
            <person name="Jiang B."/>
            <person name="Yang W."/>
            <person name="Lam T.T.-Y."/>
            <person name="Chang Q."/>
            <person name="Ding S."/>
            <person name="Wang X."/>
            <person name="Zhu J."/>
            <person name="Ruan X."/>
            <person name="Zhao L."/>
            <person name="Wei J."/>
            <person name="Que T."/>
            <person name="Du C."/>
            <person name="Cheng J."/>
            <person name="Dai P."/>
            <person name="Han X."/>
            <person name="Huang E."/>
            <person name="Gao Y."/>
            <person name="Liu J."/>
            <person name="Shao H."/>
            <person name="Ye R."/>
            <person name="Li L."/>
            <person name="Wei W."/>
            <person name="Wang X."/>
            <person name="Wang C."/>
            <person name="Yang T."/>
            <person name="Huo Q."/>
            <person name="Li W."/>
            <person name="Guo W."/>
            <person name="Chen H."/>
            <person name="Zhou L."/>
            <person name="Ni X."/>
            <person name="Tian J."/>
            <person name="Zhou Y."/>
            <person name="Sheng Y."/>
            <person name="Liu T."/>
            <person name="Pan Y."/>
            <person name="Xia L."/>
            <person name="Li J."/>
            <person name="Zhao F."/>
            <person name="Cao W."/>
        </authorList>
    </citation>
    <scope>NUCLEOTIDE SEQUENCE</scope>
    <source>
        <strain evidence="1">Dsil-2018</strain>
    </source>
</reference>
<comment type="caution">
    <text evidence="1">The sequence shown here is derived from an EMBL/GenBank/DDBJ whole genome shotgun (WGS) entry which is preliminary data.</text>
</comment>
<evidence type="ECO:0000313" key="2">
    <source>
        <dbReference type="Proteomes" id="UP000821865"/>
    </source>
</evidence>
<organism evidence="1 2">
    <name type="scientific">Dermacentor silvarum</name>
    <name type="common">Tick</name>
    <dbReference type="NCBI Taxonomy" id="543639"/>
    <lineage>
        <taxon>Eukaryota</taxon>
        <taxon>Metazoa</taxon>
        <taxon>Ecdysozoa</taxon>
        <taxon>Arthropoda</taxon>
        <taxon>Chelicerata</taxon>
        <taxon>Arachnida</taxon>
        <taxon>Acari</taxon>
        <taxon>Parasitiformes</taxon>
        <taxon>Ixodida</taxon>
        <taxon>Ixodoidea</taxon>
        <taxon>Ixodidae</taxon>
        <taxon>Rhipicephalinae</taxon>
        <taxon>Dermacentor</taxon>
    </lineage>
</organism>